<dbReference type="Proteomes" id="UP000177269">
    <property type="component" value="Unassembled WGS sequence"/>
</dbReference>
<evidence type="ECO:0008006" key="4">
    <source>
        <dbReference type="Google" id="ProtNLM"/>
    </source>
</evidence>
<organism evidence="2 3">
    <name type="scientific">Candidatus Taylorbacteria bacterium RIFCSPLOWO2_12_FULL_43_20</name>
    <dbReference type="NCBI Taxonomy" id="1802332"/>
    <lineage>
        <taxon>Bacteria</taxon>
        <taxon>Candidatus Tayloriibacteriota</taxon>
    </lineage>
</organism>
<dbReference type="InterPro" id="IPR045584">
    <property type="entry name" value="Pilin-like"/>
</dbReference>
<dbReference type="PROSITE" id="PS00409">
    <property type="entry name" value="PROKAR_NTER_METHYL"/>
    <property type="match status" value="1"/>
</dbReference>
<sequence>MTDKTKGGFTLLETMIVIAIIGLLAAIVIPNLVKIKRAKSLRATMQKVLLVPSKECPNLFTKGNTSFLAVEVDKVAQYQMEASFFVLEAVERVQRHYPSLNTARIQIVYHVGAAPYNVGVYFFHDEPLSLSTNYSPLAVSD</sequence>
<keyword evidence="1" id="KW-0472">Membrane</keyword>
<feature type="transmembrane region" description="Helical" evidence="1">
    <location>
        <begin position="12"/>
        <end position="33"/>
    </location>
</feature>
<dbReference type="Gene3D" id="3.30.700.10">
    <property type="entry name" value="Glycoprotein, Type 4 Pilin"/>
    <property type="match status" value="1"/>
</dbReference>
<name>A0A1G2P1L0_9BACT</name>
<dbReference type="SUPFAM" id="SSF54523">
    <property type="entry name" value="Pili subunits"/>
    <property type="match status" value="1"/>
</dbReference>
<accession>A0A1G2P1L0</accession>
<protein>
    <recommendedName>
        <fullName evidence="4">Type II secretion system protein GspG C-terminal domain-containing protein</fullName>
    </recommendedName>
</protein>
<comment type="caution">
    <text evidence="2">The sequence shown here is derived from an EMBL/GenBank/DDBJ whole genome shotgun (WGS) entry which is preliminary data.</text>
</comment>
<gene>
    <name evidence="2" type="ORF">A3G52_00950</name>
</gene>
<evidence type="ECO:0000313" key="3">
    <source>
        <dbReference type="Proteomes" id="UP000177269"/>
    </source>
</evidence>
<evidence type="ECO:0000313" key="2">
    <source>
        <dbReference type="EMBL" id="OHA41502.1"/>
    </source>
</evidence>
<keyword evidence="1" id="KW-1133">Transmembrane helix</keyword>
<dbReference type="Pfam" id="PF07963">
    <property type="entry name" value="N_methyl"/>
    <property type="match status" value="1"/>
</dbReference>
<keyword evidence="1" id="KW-0812">Transmembrane</keyword>
<dbReference type="NCBIfam" id="TIGR02532">
    <property type="entry name" value="IV_pilin_GFxxxE"/>
    <property type="match status" value="1"/>
</dbReference>
<dbReference type="EMBL" id="MHSK01000032">
    <property type="protein sequence ID" value="OHA41502.1"/>
    <property type="molecule type" value="Genomic_DNA"/>
</dbReference>
<proteinExistence type="predicted"/>
<reference evidence="2 3" key="1">
    <citation type="journal article" date="2016" name="Nat. Commun.">
        <title>Thousands of microbial genomes shed light on interconnected biogeochemical processes in an aquifer system.</title>
        <authorList>
            <person name="Anantharaman K."/>
            <person name="Brown C.T."/>
            <person name="Hug L.A."/>
            <person name="Sharon I."/>
            <person name="Castelle C.J."/>
            <person name="Probst A.J."/>
            <person name="Thomas B.C."/>
            <person name="Singh A."/>
            <person name="Wilkins M.J."/>
            <person name="Karaoz U."/>
            <person name="Brodie E.L."/>
            <person name="Williams K.H."/>
            <person name="Hubbard S.S."/>
            <person name="Banfield J.F."/>
        </authorList>
    </citation>
    <scope>NUCLEOTIDE SEQUENCE [LARGE SCALE GENOMIC DNA]</scope>
</reference>
<dbReference type="AlphaFoldDB" id="A0A1G2P1L0"/>
<dbReference type="InterPro" id="IPR012902">
    <property type="entry name" value="N_methyl_site"/>
</dbReference>
<evidence type="ECO:0000256" key="1">
    <source>
        <dbReference type="SAM" id="Phobius"/>
    </source>
</evidence>